<dbReference type="EMBL" id="CM056810">
    <property type="protein sequence ID" value="KAJ8642585.1"/>
    <property type="molecule type" value="Genomic_DNA"/>
</dbReference>
<evidence type="ECO:0000313" key="2">
    <source>
        <dbReference type="Proteomes" id="UP001234297"/>
    </source>
</evidence>
<gene>
    <name evidence="1" type="ORF">MRB53_004333</name>
</gene>
<reference evidence="1 2" key="1">
    <citation type="journal article" date="2022" name="Hortic Res">
        <title>A haplotype resolved chromosomal level avocado genome allows analysis of novel avocado genes.</title>
        <authorList>
            <person name="Nath O."/>
            <person name="Fletcher S.J."/>
            <person name="Hayward A."/>
            <person name="Shaw L.M."/>
            <person name="Masouleh A.K."/>
            <person name="Furtado A."/>
            <person name="Henry R.J."/>
            <person name="Mitter N."/>
        </authorList>
    </citation>
    <scope>NUCLEOTIDE SEQUENCE [LARGE SCALE GENOMIC DNA]</scope>
    <source>
        <strain evidence="2">cv. Hass</strain>
    </source>
</reference>
<organism evidence="1 2">
    <name type="scientific">Persea americana</name>
    <name type="common">Avocado</name>
    <dbReference type="NCBI Taxonomy" id="3435"/>
    <lineage>
        <taxon>Eukaryota</taxon>
        <taxon>Viridiplantae</taxon>
        <taxon>Streptophyta</taxon>
        <taxon>Embryophyta</taxon>
        <taxon>Tracheophyta</taxon>
        <taxon>Spermatophyta</taxon>
        <taxon>Magnoliopsida</taxon>
        <taxon>Magnoliidae</taxon>
        <taxon>Laurales</taxon>
        <taxon>Lauraceae</taxon>
        <taxon>Persea</taxon>
    </lineage>
</organism>
<proteinExistence type="predicted"/>
<comment type="caution">
    <text evidence="1">The sequence shown here is derived from an EMBL/GenBank/DDBJ whole genome shotgun (WGS) entry which is preliminary data.</text>
</comment>
<dbReference type="Proteomes" id="UP001234297">
    <property type="component" value="Chromosome 2"/>
</dbReference>
<protein>
    <submittedName>
        <fullName evidence="1">Uncharacterized protein</fullName>
    </submittedName>
</protein>
<evidence type="ECO:0000313" key="1">
    <source>
        <dbReference type="EMBL" id="KAJ8642585.1"/>
    </source>
</evidence>
<name>A0ACC2MAC0_PERAE</name>
<keyword evidence="2" id="KW-1185">Reference proteome</keyword>
<sequence length="132" mass="15155">MRHSTSAKGDKEEPSLNRDSAVSATLHTPGTLKDQRQCRPDKATQLPTYSNELTGQKLGGRLWVHGRPRPRFIHRVSVMGGCPNFENGREFGYPDQQKQRKALRHKVDHTHFIRDKEKGSQNAKKVFINRRL</sequence>
<accession>A0ACC2MAC0</accession>